<dbReference type="PROSITE" id="PS51387">
    <property type="entry name" value="FAD_PCMH"/>
    <property type="match status" value="1"/>
</dbReference>
<dbReference type="InterPro" id="IPR036683">
    <property type="entry name" value="CO_DH_flav_C_dom_sf"/>
</dbReference>
<dbReference type="Pfam" id="PF00941">
    <property type="entry name" value="FAD_binding_5"/>
    <property type="match status" value="1"/>
</dbReference>
<dbReference type="GO" id="GO:0071949">
    <property type="term" value="F:FAD binding"/>
    <property type="evidence" value="ECO:0007669"/>
    <property type="project" value="InterPro"/>
</dbReference>
<evidence type="ECO:0000259" key="1">
    <source>
        <dbReference type="PROSITE" id="PS51387"/>
    </source>
</evidence>
<dbReference type="Pfam" id="PF03450">
    <property type="entry name" value="CO_deh_flav_C"/>
    <property type="match status" value="1"/>
</dbReference>
<dbReference type="EMBL" id="CP002281">
    <property type="protein sequence ID" value="ADO81920.1"/>
    <property type="molecule type" value="Genomic_DNA"/>
</dbReference>
<dbReference type="PANTHER" id="PTHR42659">
    <property type="entry name" value="XANTHINE DEHYDROGENASE SUBUNIT C-RELATED"/>
    <property type="match status" value="1"/>
</dbReference>
<dbReference type="InterPro" id="IPR016166">
    <property type="entry name" value="FAD-bd_PCMH"/>
</dbReference>
<gene>
    <name evidence="2" type="ordered locus">Ilyop_0131</name>
</gene>
<organism evidence="2 3">
    <name type="scientific">Ilyobacter polytropus (strain ATCC 51220 / DSM 2926 / LMG 16218 / CuHBu1)</name>
    <dbReference type="NCBI Taxonomy" id="572544"/>
    <lineage>
        <taxon>Bacteria</taxon>
        <taxon>Fusobacteriati</taxon>
        <taxon>Fusobacteriota</taxon>
        <taxon>Fusobacteriia</taxon>
        <taxon>Fusobacteriales</taxon>
        <taxon>Fusobacteriaceae</taxon>
        <taxon>Ilyobacter</taxon>
    </lineage>
</organism>
<protein>
    <submittedName>
        <fullName evidence="2">Molybdopterin dehydrogenase FAD-binding protein</fullName>
    </submittedName>
</protein>
<dbReference type="AlphaFoldDB" id="E3H724"/>
<dbReference type="InterPro" id="IPR036318">
    <property type="entry name" value="FAD-bd_PCMH-like_sf"/>
</dbReference>
<dbReference type="Proteomes" id="UP000006875">
    <property type="component" value="Chromosome"/>
</dbReference>
<keyword evidence="3" id="KW-1185">Reference proteome</keyword>
<dbReference type="eggNOG" id="COG1319">
    <property type="taxonomic scope" value="Bacteria"/>
</dbReference>
<dbReference type="InterPro" id="IPR005107">
    <property type="entry name" value="CO_DH_flav_C"/>
</dbReference>
<dbReference type="Gene3D" id="3.30.390.50">
    <property type="entry name" value="CO dehydrogenase flavoprotein, C-terminal domain"/>
    <property type="match status" value="1"/>
</dbReference>
<proteinExistence type="predicted"/>
<dbReference type="STRING" id="572544.Ilyop_0131"/>
<sequence>MVENYIPKSLDEALEIVSKKDCLLFAGGSDLMIKNKSWTGDLCINKSTVFIGNVPELKKISIEENTLYIGACATCDEIMESDIVPEYIKDVMATMASPAIRNTATIGGNICNSSPVADSLPLLYACESSLVLEKKDSRRLVDIDDFITSPGRNIIKSDEILTKIILPLNNFNNILFKKVGTRNSIALAKLSFMGMADIDENNNEIKDIRLSFGAVAPTIVKDKDIEQEIVSYKKLNEEKISIIINKYSSLIVPITDQRSDKEYRKQVALRLLESFLKKLS</sequence>
<name>E3H724_ILYPC</name>
<evidence type="ECO:0000313" key="2">
    <source>
        <dbReference type="EMBL" id="ADO81920.1"/>
    </source>
</evidence>
<evidence type="ECO:0000313" key="3">
    <source>
        <dbReference type="Proteomes" id="UP000006875"/>
    </source>
</evidence>
<dbReference type="Gene3D" id="3.30.465.10">
    <property type="match status" value="1"/>
</dbReference>
<dbReference type="InterPro" id="IPR051312">
    <property type="entry name" value="Diverse_Substr_Oxidored"/>
</dbReference>
<dbReference type="HOGENOM" id="CLU_058050_0_0_0"/>
<dbReference type="OrthoDB" id="9774454at2"/>
<dbReference type="PANTHER" id="PTHR42659:SF9">
    <property type="entry name" value="XANTHINE DEHYDROGENASE FAD-BINDING SUBUNIT XDHB-RELATED"/>
    <property type="match status" value="1"/>
</dbReference>
<dbReference type="InterPro" id="IPR002346">
    <property type="entry name" value="Mopterin_DH_FAD-bd"/>
</dbReference>
<dbReference type="InterPro" id="IPR016169">
    <property type="entry name" value="FAD-bd_PCMH_sub2"/>
</dbReference>
<dbReference type="SMART" id="SM01092">
    <property type="entry name" value="CO_deh_flav_C"/>
    <property type="match status" value="1"/>
</dbReference>
<dbReference type="GO" id="GO:0016491">
    <property type="term" value="F:oxidoreductase activity"/>
    <property type="evidence" value="ECO:0007669"/>
    <property type="project" value="InterPro"/>
</dbReference>
<dbReference type="SUPFAM" id="SSF56176">
    <property type="entry name" value="FAD-binding/transporter-associated domain-like"/>
    <property type="match status" value="1"/>
</dbReference>
<dbReference type="RefSeq" id="WP_013386591.1">
    <property type="nucleotide sequence ID" value="NC_014632.1"/>
</dbReference>
<accession>E3H724</accession>
<reference evidence="2 3" key="1">
    <citation type="journal article" date="2010" name="Stand. Genomic Sci.">
        <title>Complete genome sequence of Ilyobacter polytropus type strain (CuHbu1).</title>
        <authorList>
            <person name="Sikorski J."/>
            <person name="Chertkov O."/>
            <person name="Lapidus A."/>
            <person name="Nolan M."/>
            <person name="Lucas S."/>
            <person name="Del Rio T.G."/>
            <person name="Tice H."/>
            <person name="Cheng J.F."/>
            <person name="Tapia R."/>
            <person name="Han C."/>
            <person name="Goodwin L."/>
            <person name="Pitluck S."/>
            <person name="Liolios K."/>
            <person name="Ivanova N."/>
            <person name="Mavromatis K."/>
            <person name="Mikhailova N."/>
            <person name="Pati A."/>
            <person name="Chen A."/>
            <person name="Palaniappan K."/>
            <person name="Land M."/>
            <person name="Hauser L."/>
            <person name="Chang Y.J."/>
            <person name="Jeffries C.D."/>
            <person name="Brambilla E."/>
            <person name="Yasawong M."/>
            <person name="Rohde M."/>
            <person name="Pukall R."/>
            <person name="Spring S."/>
            <person name="Goker M."/>
            <person name="Woyke T."/>
            <person name="Bristow J."/>
            <person name="Eisen J.A."/>
            <person name="Markowitz V."/>
            <person name="Hugenholtz P."/>
            <person name="Kyrpides N.C."/>
            <person name="Klenk H.P."/>
        </authorList>
    </citation>
    <scope>NUCLEOTIDE SEQUENCE [LARGE SCALE GENOMIC DNA]</scope>
    <source>
        <strain evidence="3">ATCC 51220 / DSM 2926 / LMG 16218 / CuHBu1</strain>
    </source>
</reference>
<feature type="domain" description="FAD-binding PCMH-type" evidence="1">
    <location>
        <begin position="1"/>
        <end position="171"/>
    </location>
</feature>
<dbReference type="SUPFAM" id="SSF55447">
    <property type="entry name" value="CO dehydrogenase flavoprotein C-terminal domain-like"/>
    <property type="match status" value="1"/>
</dbReference>
<dbReference type="KEGG" id="ipo:Ilyop_0131"/>